<reference evidence="2 3" key="1">
    <citation type="journal article" date="2015" name="Genome Announc.">
        <title>Expanding the biotechnology potential of lactobacilli through comparative genomics of 213 strains and associated genera.</title>
        <authorList>
            <person name="Sun Z."/>
            <person name="Harris H.M."/>
            <person name="McCann A."/>
            <person name="Guo C."/>
            <person name="Argimon S."/>
            <person name="Zhang W."/>
            <person name="Yang X."/>
            <person name="Jeffery I.B."/>
            <person name="Cooney J.C."/>
            <person name="Kagawa T.F."/>
            <person name="Liu W."/>
            <person name="Song Y."/>
            <person name="Salvetti E."/>
            <person name="Wrobel A."/>
            <person name="Rasinkangas P."/>
            <person name="Parkhill J."/>
            <person name="Rea M.C."/>
            <person name="O'Sullivan O."/>
            <person name="Ritari J."/>
            <person name="Douillard F.P."/>
            <person name="Paul Ross R."/>
            <person name="Yang R."/>
            <person name="Briner A.E."/>
            <person name="Felis G.E."/>
            <person name="de Vos W.M."/>
            <person name="Barrangou R."/>
            <person name="Klaenhammer T.R."/>
            <person name="Caufield P.W."/>
            <person name="Cui Y."/>
            <person name="Zhang H."/>
            <person name="O'Toole P.W."/>
        </authorList>
    </citation>
    <scope>NUCLEOTIDE SEQUENCE [LARGE SCALE GENOMIC DNA]</scope>
    <source>
        <strain evidence="2 3">DSM 24301</strain>
    </source>
</reference>
<comment type="caution">
    <text evidence="2">The sequence shown here is derived from an EMBL/GenBank/DDBJ whole genome shotgun (WGS) entry which is preliminary data.</text>
</comment>
<dbReference type="RefSeq" id="WP_054778065.1">
    <property type="nucleotide sequence ID" value="NZ_BBBX01000029.1"/>
</dbReference>
<evidence type="ECO:0000313" key="2">
    <source>
        <dbReference type="EMBL" id="KRO16004.1"/>
    </source>
</evidence>
<dbReference type="AlphaFoldDB" id="A0A0R2MQV7"/>
<gene>
    <name evidence="2" type="ORF">IV56_GL002003</name>
</gene>
<evidence type="ECO:0000313" key="3">
    <source>
        <dbReference type="Proteomes" id="UP000050969"/>
    </source>
</evidence>
<evidence type="ECO:0000259" key="1">
    <source>
        <dbReference type="Pfam" id="PF04991"/>
    </source>
</evidence>
<dbReference type="InterPro" id="IPR052942">
    <property type="entry name" value="LPS_cholinephosphotransferase"/>
</dbReference>
<dbReference type="PANTHER" id="PTHR43404:SF2">
    <property type="entry name" value="LIPOPOLYSACCHARIDE CHOLINEPHOSPHOTRANSFERASE LICD"/>
    <property type="match status" value="1"/>
</dbReference>
<dbReference type="InterPro" id="IPR043519">
    <property type="entry name" value="NT_sf"/>
</dbReference>
<dbReference type="Pfam" id="PF04991">
    <property type="entry name" value="LicD"/>
    <property type="match status" value="1"/>
</dbReference>
<organism evidence="2 3">
    <name type="scientific">Lacticaseibacillus saniviri JCM 17471 = DSM 24301</name>
    <dbReference type="NCBI Taxonomy" id="1293598"/>
    <lineage>
        <taxon>Bacteria</taxon>
        <taxon>Bacillati</taxon>
        <taxon>Bacillota</taxon>
        <taxon>Bacilli</taxon>
        <taxon>Lactobacillales</taxon>
        <taxon>Lactobacillaceae</taxon>
        <taxon>Lacticaseibacillus</taxon>
    </lineage>
</organism>
<proteinExistence type="predicted"/>
<dbReference type="Proteomes" id="UP000050969">
    <property type="component" value="Unassembled WGS sequence"/>
</dbReference>
<dbReference type="OrthoDB" id="9786100at2"/>
<dbReference type="EMBL" id="JQCE01000057">
    <property type="protein sequence ID" value="KRO16004.1"/>
    <property type="molecule type" value="Genomic_DNA"/>
</dbReference>
<dbReference type="GO" id="GO:0009100">
    <property type="term" value="P:glycoprotein metabolic process"/>
    <property type="evidence" value="ECO:0007669"/>
    <property type="project" value="UniProtKB-ARBA"/>
</dbReference>
<accession>A0A0R2MQV7</accession>
<protein>
    <recommendedName>
        <fullName evidence="1">LicD/FKTN/FKRP nucleotidyltransferase domain-containing protein</fullName>
    </recommendedName>
</protein>
<dbReference type="SUPFAM" id="SSF81301">
    <property type="entry name" value="Nucleotidyltransferase"/>
    <property type="match status" value="1"/>
</dbReference>
<feature type="domain" description="LicD/FKTN/FKRP nucleotidyltransferase" evidence="1">
    <location>
        <begin position="23"/>
        <end position="243"/>
    </location>
</feature>
<keyword evidence="3" id="KW-1185">Reference proteome</keyword>
<dbReference type="STRING" id="1293598.IV56_GL002003"/>
<name>A0A0R2MQV7_9LACO</name>
<dbReference type="PANTHER" id="PTHR43404">
    <property type="entry name" value="LIPOPOLYSACCHARIDE CHOLINEPHOSPHOTRANSFERASE LICD"/>
    <property type="match status" value="1"/>
</dbReference>
<sequence>MANATQTHLVTMVRELNRVLTASHIEFFLIGGSAIGAVRDHGLIPWDDDIDIGIKRENIPAFVAAVQQSDLMDHYRLIIPGETPDYYFPTYKLLLDLSGTDAPVDVGTGFQGVFIDIFALDKTYANKYLRRTHQLQIRLDQIRLDLAKGVTNAADNLGAFKNVVQNQAKQKSKQQLFAKYLRDIQKLKRLKKGFIYYNFGSPYAWDRERYEAPEVAKAVLIDFEGEPFPVAVGYDAIMTRTYGDYMTPPKQADQKPKHLE</sequence>
<dbReference type="PATRIC" id="fig|1293598.4.peg.2089"/>
<dbReference type="InterPro" id="IPR007074">
    <property type="entry name" value="LicD/FKTN/FKRP_NTP_transf"/>
</dbReference>